<feature type="coiled-coil region" evidence="1">
    <location>
        <begin position="213"/>
        <end position="247"/>
    </location>
</feature>
<name>A0AA85IV11_TRIRE</name>
<proteinExistence type="predicted"/>
<dbReference type="AlphaFoldDB" id="A0AA85IV11"/>
<dbReference type="WBParaSite" id="TREG1_121620.1">
    <property type="protein sequence ID" value="TREG1_121620.1"/>
    <property type="gene ID" value="TREG1_121620"/>
</dbReference>
<dbReference type="Proteomes" id="UP000050795">
    <property type="component" value="Unassembled WGS sequence"/>
</dbReference>
<keyword evidence="2" id="KW-1185">Reference proteome</keyword>
<sequence length="283" mass="33033">MSLSFYSQDDIRRSLGSVNISVSVNRSSQVFRDISPLSNRLSKFLKEHCKEDESSKGEPWFKTNESLYNKSFSDSCGLVNTSVMGSIEVSKHSKETGLLKNQFLLIRNSLKLLKSQVDIFMKINTETLRMEEQGQETIRNELKSLLDWLEPKIPEHRVQKQDPILRESLMIMGEENKSYKTSYNITDLKQDVIKLSDSMQEEPSLTINHFNEVNNLQAFMQKMENELDHLTDQLKVLEERIEAFEQLNWPELLNNLRIKVQEQTVKLCMSYIVRELDKDIFEA</sequence>
<keyword evidence="1" id="KW-0175">Coiled coil</keyword>
<evidence type="ECO:0000313" key="3">
    <source>
        <dbReference type="WBParaSite" id="TREG1_121620.1"/>
    </source>
</evidence>
<evidence type="ECO:0000256" key="1">
    <source>
        <dbReference type="SAM" id="Coils"/>
    </source>
</evidence>
<reference evidence="3" key="2">
    <citation type="submission" date="2023-11" db="UniProtKB">
        <authorList>
            <consortium name="WormBaseParasite"/>
        </authorList>
    </citation>
    <scope>IDENTIFICATION</scope>
</reference>
<evidence type="ECO:0000313" key="2">
    <source>
        <dbReference type="Proteomes" id="UP000050795"/>
    </source>
</evidence>
<protein>
    <submittedName>
        <fullName evidence="3">Uncharacterized protein</fullName>
    </submittedName>
</protein>
<reference evidence="2" key="1">
    <citation type="submission" date="2022-06" db="EMBL/GenBank/DDBJ databases">
        <authorList>
            <person name="Berger JAMES D."/>
            <person name="Berger JAMES D."/>
        </authorList>
    </citation>
    <scope>NUCLEOTIDE SEQUENCE [LARGE SCALE GENOMIC DNA]</scope>
</reference>
<accession>A0AA85IV11</accession>
<organism evidence="2 3">
    <name type="scientific">Trichobilharzia regenti</name>
    <name type="common">Nasal bird schistosome</name>
    <dbReference type="NCBI Taxonomy" id="157069"/>
    <lineage>
        <taxon>Eukaryota</taxon>
        <taxon>Metazoa</taxon>
        <taxon>Spiralia</taxon>
        <taxon>Lophotrochozoa</taxon>
        <taxon>Platyhelminthes</taxon>
        <taxon>Trematoda</taxon>
        <taxon>Digenea</taxon>
        <taxon>Strigeidida</taxon>
        <taxon>Schistosomatoidea</taxon>
        <taxon>Schistosomatidae</taxon>
        <taxon>Trichobilharzia</taxon>
    </lineage>
</organism>